<evidence type="ECO:0008006" key="4">
    <source>
        <dbReference type="Google" id="ProtNLM"/>
    </source>
</evidence>
<comment type="caution">
    <text evidence="2">The sequence shown here is derived from an EMBL/GenBank/DDBJ whole genome shotgun (WGS) entry which is preliminary data.</text>
</comment>
<evidence type="ECO:0000313" key="3">
    <source>
        <dbReference type="Proteomes" id="UP000653797"/>
    </source>
</evidence>
<feature type="signal peptide" evidence="1">
    <location>
        <begin position="1"/>
        <end position="45"/>
    </location>
</feature>
<evidence type="ECO:0000256" key="1">
    <source>
        <dbReference type="SAM" id="SignalP"/>
    </source>
</evidence>
<gene>
    <name evidence="2" type="ORF">IC230_08725</name>
</gene>
<dbReference type="InterPro" id="IPR013783">
    <property type="entry name" value="Ig-like_fold"/>
</dbReference>
<name>A0A927B050_9BACT</name>
<evidence type="ECO:0000313" key="2">
    <source>
        <dbReference type="EMBL" id="MBD2752970.1"/>
    </source>
</evidence>
<dbReference type="InterPro" id="IPR009091">
    <property type="entry name" value="RCC1/BLIP-II"/>
</dbReference>
<dbReference type="SUPFAM" id="SSF49478">
    <property type="entry name" value="Cna protein B-type domain"/>
    <property type="match status" value="1"/>
</dbReference>
<dbReference type="SUPFAM" id="SSF117074">
    <property type="entry name" value="Hypothetical protein PA1324"/>
    <property type="match status" value="1"/>
</dbReference>
<protein>
    <recommendedName>
        <fullName evidence="4">Tandem-95 repeat protein</fullName>
    </recommendedName>
</protein>
<accession>A0A927B050</accession>
<dbReference type="EMBL" id="JACXAA010000002">
    <property type="protein sequence ID" value="MBD2752970.1"/>
    <property type="molecule type" value="Genomic_DNA"/>
</dbReference>
<dbReference type="RefSeq" id="WP_191038580.1">
    <property type="nucleotide sequence ID" value="NZ_JACXAA010000002.1"/>
</dbReference>
<dbReference type="Proteomes" id="UP000653797">
    <property type="component" value="Unassembled WGS sequence"/>
</dbReference>
<reference evidence="2" key="1">
    <citation type="submission" date="2020-09" db="EMBL/GenBank/DDBJ databases">
        <authorList>
            <person name="Kim M.K."/>
        </authorList>
    </citation>
    <scope>NUCLEOTIDE SEQUENCE</scope>
    <source>
        <strain evidence="2">BT704</strain>
    </source>
</reference>
<keyword evidence="1" id="KW-0732">Signal</keyword>
<dbReference type="SUPFAM" id="SSF50985">
    <property type="entry name" value="RCC1/BLIP-II"/>
    <property type="match status" value="1"/>
</dbReference>
<dbReference type="Gene3D" id="2.60.40.10">
    <property type="entry name" value="Immunoglobulins"/>
    <property type="match status" value="6"/>
</dbReference>
<keyword evidence="3" id="KW-1185">Reference proteome</keyword>
<sequence>MKSNLYLRLIFALLARENQFLQKKRWPTYCLVLSMLLFSIRSVSAQSCTTDDPYDHLISSYHTTIAKRTDGTFAIWGERAAPNGNDHKLVATVISPANGYTYSGTILKATTGSGGNGPTQHFILTTNNQIYVWGEEGVVVNSSLTSSEAIAPFALPTGVVATDVKIMTATFGALAILTNSGNVYVMGAKGTLYGDGTSSSNTAWHHVTTTATGNPFLTGVTQLRISPRGTLAITSDNNWYTWGDAIRLGTGGATSSTRATLMTTKPAAFASASDIKMIDVSSGVASSSSNGVAYYVLHNTLRLIYVLGENEDGNLGIGSTTDQNTWVNVRNAANTANLTDVIAISAQDADEDQNAAGAVLANGTLLEWGSNDGSMIGQLSSVSVATLPRVPRGFTQGTDKALLLEVGGHTSVYVKDGTQAYCYVGHHNDGSQGDNDGSDFNVDTYNCSAVSSIVICAGAQALDVTLNGTVWNDADGNLTLNGSETGTNAGGPLYVNLVASNGTVIGSSLVSATGTYSFSSVPGNTSGLKLVLTNTASSTAVGGLPTGWVNTGEVAGTNNTATQSTTLGQIELTTSTSAVTGANFGIEQLPTPGNGTATAINAQGSSPVTVPPSAFTSTAPSTDTAPGSVTAIRITTFPSNVTSLTINGAVYTSASPQFTGGTPTGVIVPTNGSGAPTVPILVDPTTDANPVTFTFVAVDNAGKESTTSGTAVINSTLVTTLAGQVWNDTDGNGSLNGLETGTNASGSLYVNVVNAANTVIASTTVAADGSYGFSGLPTNVTGYKLVLTNSATSTTPGTLPTGWVNTGESVGATNTATQTTTVGQIELTIGTSAITAQNFGIEQLPTPGSGSATVANAGGTTPVTVPPSAFTSTSPSTDTAPGSVTAIRITAFPSNTTSLTVNGSVYNSGNFPGGGVVVPTDGSGRPTVPVAVDPTNDTNPVVIAFVAVDNAGKESTSTGTATINSSLVATVSGTVWNDADGSITLNGTETGTNTGTTLYVNLVDGAGTVVGSTTVAADGTYTLANVPTNVTGYKLVLSTSPGSATAGPLPTGWVSTGENVGSGNTAPQSTTLGQIELTMGSSSIAAQNFGIEVLPTPGSGANTVANAGGTSPVTIPANTFTNTTPSTDTAPGSVTAIHITAFPGNVTSLTVNGTSYTAGTFPGSGVTIPTDGSGNPTVPIQVDPTNDANPVVITFLAVDNAGKESSTSGTATINSSPVITVSGSVWNDADGNLALNGSETGTNTGTTLYVNLVDGTGSVVGSTTVASDGSYTLANVPTNVTGYKLVVSTSPGSTTAGPLPAGWVNTGENVNPSNTATQSTALGQIELNTGTSAVTAQNFGIERLPTAGSGSNTASNAGGTSPVSVPANTFSNGTPSADTAPGSVTAIRITTFPGNVTSLTINGSGYTTGTFPMGGVVVPTDGSGNPTVPILVDPTNDANSVVIPFTAIDNAGKESANTGTATLNSSLVTSVSGTVWHDADGNLALNGSETGTNTGGTLYVNLVDGSGTVVGSTTVASNGTYNLINVPTNVTGYKLVVSTSPTSATAGPLPTGWVNTGESVGAGNTAPQSATLGQIELTVGTSAITAQNFGIEHLPTAGSGTTTVSNAGGTSPVTVPPTAFTSTTPSTDTAPGSVTAIRITSFPGNVTSLTINGSVYNAGNFPGSGVVIPTNGSGAPTVPVLVDPTNDANPVVIPFVAIDNAGKESTTTGTATINSSPLVSLSGSVFDDANGLNDNVVSGTAVNGPTLPVYVSLVQGGSSVATVPVQANGTYSFSSVSPGTYSLIITTSAAGASTPSLPTNWTAVGEHLGTGAGSDGTPNGILAVTVTATTTDANFGIDRLPSASPVSQTYVNPGGTVEVQVPTLAGSDPEDGSLGTGNTFVIHSVPASGTLYYLGTPILATDVTGSGLVINGYDPAELTYDPVDGPGSYTFAYSSVDAAGIASTTATATMIFSVVPDLTPIIYARPSTVYNTTDMTVVVDVLELLGVPTSGLITVRVTKDAKMPLIFPSTATSIGGRSVSNSAWTFDANINPGYYTLTTTNVVAAGDKLSFGFTGTLTPGATTGVLTMSSVILGTSGGEVRVNNNVDADKIDYFQQ</sequence>
<organism evidence="2 3">
    <name type="scientific">Spirosoma validum</name>
    <dbReference type="NCBI Taxonomy" id="2771355"/>
    <lineage>
        <taxon>Bacteria</taxon>
        <taxon>Pseudomonadati</taxon>
        <taxon>Bacteroidota</taxon>
        <taxon>Cytophagia</taxon>
        <taxon>Cytophagales</taxon>
        <taxon>Cytophagaceae</taxon>
        <taxon>Spirosoma</taxon>
    </lineage>
</organism>
<proteinExistence type="predicted"/>
<feature type="chain" id="PRO_5037227046" description="Tandem-95 repeat protein" evidence="1">
    <location>
        <begin position="46"/>
        <end position="2096"/>
    </location>
</feature>